<dbReference type="RefSeq" id="WP_146983424.1">
    <property type="nucleotide sequence ID" value="NZ_VOSM01000020.1"/>
</dbReference>
<evidence type="ECO:0000313" key="3">
    <source>
        <dbReference type="EMBL" id="TXD33584.1"/>
    </source>
</evidence>
<comment type="caution">
    <text evidence="3">The sequence shown here is derived from an EMBL/GenBank/DDBJ whole genome shotgun (WGS) entry which is preliminary data.</text>
</comment>
<reference evidence="3 4" key="1">
    <citation type="submission" date="2019-08" db="EMBL/GenBank/DDBJ databases">
        <title>Bradymonadales sp. TMQ4.</title>
        <authorList>
            <person name="Liang Q."/>
        </authorList>
    </citation>
    <scope>NUCLEOTIDE SEQUENCE [LARGE SCALE GENOMIC DNA]</scope>
    <source>
        <strain evidence="3 4">TMQ4</strain>
    </source>
</reference>
<dbReference type="AlphaFoldDB" id="A0A5C6X8M1"/>
<gene>
    <name evidence="3" type="ORF">FRC98_20360</name>
</gene>
<keyword evidence="2" id="KW-0732">Signal</keyword>
<feature type="chain" id="PRO_5023090675" description="PE-PGRS family protein" evidence="2">
    <location>
        <begin position="22"/>
        <end position="631"/>
    </location>
</feature>
<feature type="signal peptide" evidence="2">
    <location>
        <begin position="1"/>
        <end position="21"/>
    </location>
</feature>
<feature type="compositionally biased region" description="Acidic residues" evidence="1">
    <location>
        <begin position="43"/>
        <end position="67"/>
    </location>
</feature>
<dbReference type="OrthoDB" id="9851514at2"/>
<evidence type="ECO:0000256" key="1">
    <source>
        <dbReference type="SAM" id="MobiDB-lite"/>
    </source>
</evidence>
<evidence type="ECO:0008006" key="5">
    <source>
        <dbReference type="Google" id="ProtNLM"/>
    </source>
</evidence>
<feature type="region of interest" description="Disordered" evidence="1">
    <location>
        <begin position="383"/>
        <end position="416"/>
    </location>
</feature>
<evidence type="ECO:0000313" key="4">
    <source>
        <dbReference type="Proteomes" id="UP000321412"/>
    </source>
</evidence>
<protein>
    <recommendedName>
        <fullName evidence="5">PE-PGRS family protein</fullName>
    </recommendedName>
</protein>
<dbReference type="Proteomes" id="UP000321412">
    <property type="component" value="Unassembled WGS sequence"/>
</dbReference>
<keyword evidence="4" id="KW-1185">Reference proteome</keyword>
<feature type="region of interest" description="Disordered" evidence="1">
    <location>
        <begin position="314"/>
        <end position="334"/>
    </location>
</feature>
<dbReference type="EMBL" id="VOSM01000020">
    <property type="protein sequence ID" value="TXD33584.1"/>
    <property type="molecule type" value="Genomic_DNA"/>
</dbReference>
<sequence>MQKYMKGWTIWIALVAMMSMAASGCGDTPTEDSPVNNVGGDTGNEDTGDEDAGEPGDIEDDDSEDDPVCEPNVCGADECGMVDNGCGEQMDCGECEEVCEPTVTECPANSCGLIDNGCGESIFCGECNCLDGVPAEETCGVCGLGVRVCGEGENGPGTCDMPDVENITDDVCDSIVYFDAQGNSGSGTKAAPYHDFTTALEVATGRNVQTLVMAATPEDAPIEARLLINSGIQILGGYRADGWVRQPAGRTHIHYPEGRGIEVNTMSVYNVQERVYVDSLVFSSGANFTKSGSMVGVSIVDGSNVVLHRVEARPGPGSVGKDGEDGDVGANGSRGINAYTNTSTTSVPPNEVAITEQCPGVSDGGRGGKSGRYGRDLSGIFRYLSPTSGQTRGDAAGGARGESTSPAGGNGAYGDNAEGRGEAGAAGVAGGVLFYDVWTSEGFGSRGAVGAPGGGGAGGGGGYEKDVSPAYSVGSGGGGGGSGGCGGAGGEGGAPGGASFGLRVLRSNVTISESTFIGNLGGGGGAGGSGGLGGYGGYGGNPAQTHCDSEGVCRDLAPNLGGVGGRGGRGAPGGYGGGGAGGDSYGVYCHESTLVVENNVSFVARGGGQPGFSRGNPGEAGRAMESFGCDL</sequence>
<name>A0A5C6X8M1_9DELT</name>
<accession>A0A5C6X8M1</accession>
<proteinExistence type="predicted"/>
<dbReference type="PROSITE" id="PS51257">
    <property type="entry name" value="PROKAR_LIPOPROTEIN"/>
    <property type="match status" value="1"/>
</dbReference>
<feature type="region of interest" description="Disordered" evidence="1">
    <location>
        <begin position="24"/>
        <end position="67"/>
    </location>
</feature>
<organism evidence="3 4">
    <name type="scientific">Lujinxingia vulgaris</name>
    <dbReference type="NCBI Taxonomy" id="2600176"/>
    <lineage>
        <taxon>Bacteria</taxon>
        <taxon>Deltaproteobacteria</taxon>
        <taxon>Bradymonadales</taxon>
        <taxon>Lujinxingiaceae</taxon>
        <taxon>Lujinxingia</taxon>
    </lineage>
</organism>
<evidence type="ECO:0000256" key="2">
    <source>
        <dbReference type="SAM" id="SignalP"/>
    </source>
</evidence>